<feature type="repeat" description="ANK" evidence="4">
    <location>
        <begin position="359"/>
        <end position="391"/>
    </location>
</feature>
<sequence>MFSAAELSEVDLEDYSVYTHFSDEELLQIAVERSLADVYLPPGPSQTSSSSAPAQHPLVTGPEKNQDPDPPPQPPPEVSSSVEPQTILTMFLCKELSPLQDLIRRGDTEALMDLVRQRSSNLTDPDDKGWTALHEAAFYGQINCVRILVRAHPDLVHRCNLRNQTALPLAAEQGNVSCVDFLLKNGANPNIANKDQETPLFTACQHPNTAVVNLLLRFGAQVNRCCRQGLTPLHEACRHGHLQLCKMLLKAGASPGTRNIYGIQPLFTAAQDGHVDVIHLLAQNGADVNGLAADGASPLYEACKNGHVLAAEVLLALGADTNQATNSGLLPLHVAVKNNHIRIVSLLIPVTSGIRIQHSGISPLHIAAERNRDEILELLIQANFDINAELSEERSRMYEDRRKTVLYFSVYNGNLKATEMLLAAGANPNLDIFNPLLIAIRLGWLDMATLLLKYGADVNAQISKQPSSVSSAILLNMECLPMLKLLLDNGCDARPCFDCPYGQNPHPTLPMSHRPIQELQFCEAVSNPSLYQVSGQIISMLLDYVGHVCLCSRLLQVLDGRSDWALIKLKAVPPHALMQLCRLEIRRLVGVRQLKLLQNLPLPALLIRFLRYDIH</sequence>
<dbReference type="Ensembl" id="ENSENLT00000052725.1">
    <property type="protein sequence ID" value="ENSENLP00000051474.1"/>
    <property type="gene ID" value="ENSENLG00000021584.1"/>
</dbReference>
<dbReference type="UniPathway" id="UPA00143"/>
<evidence type="ECO:0000256" key="5">
    <source>
        <dbReference type="SAM" id="MobiDB-lite"/>
    </source>
</evidence>
<reference evidence="7" key="2">
    <citation type="submission" date="2025-08" db="UniProtKB">
        <authorList>
            <consortium name="Ensembl"/>
        </authorList>
    </citation>
    <scope>IDENTIFICATION</scope>
</reference>
<feature type="repeat" description="ANK" evidence="4">
    <location>
        <begin position="431"/>
        <end position="463"/>
    </location>
</feature>
<dbReference type="GO" id="GO:0005737">
    <property type="term" value="C:cytoplasm"/>
    <property type="evidence" value="ECO:0007669"/>
    <property type="project" value="TreeGrafter"/>
</dbReference>
<feature type="region of interest" description="Disordered" evidence="5">
    <location>
        <begin position="40"/>
        <end position="81"/>
    </location>
</feature>
<dbReference type="SUPFAM" id="SSF48403">
    <property type="entry name" value="Ankyrin repeat"/>
    <property type="match status" value="1"/>
</dbReference>
<name>A0A665X690_ECHNA</name>
<dbReference type="InterPro" id="IPR001496">
    <property type="entry name" value="SOCS_box"/>
</dbReference>
<reference evidence="7" key="3">
    <citation type="submission" date="2025-09" db="UniProtKB">
        <authorList>
            <consortium name="Ensembl"/>
        </authorList>
    </citation>
    <scope>IDENTIFICATION</scope>
</reference>
<dbReference type="InParanoid" id="A0A665X690"/>
<dbReference type="PRINTS" id="PR01415">
    <property type="entry name" value="ANKYRIN"/>
</dbReference>
<dbReference type="PROSITE" id="PS50225">
    <property type="entry name" value="SOCS"/>
    <property type="match status" value="1"/>
</dbReference>
<gene>
    <name evidence="7" type="primary">LOC115038177</name>
</gene>
<keyword evidence="8" id="KW-1185">Reference proteome</keyword>
<dbReference type="Gene3D" id="1.25.40.20">
    <property type="entry name" value="Ankyrin repeat-containing domain"/>
    <property type="match status" value="4"/>
</dbReference>
<evidence type="ECO:0000313" key="8">
    <source>
        <dbReference type="Proteomes" id="UP000472264"/>
    </source>
</evidence>
<dbReference type="Proteomes" id="UP000472264">
    <property type="component" value="Chromosome 24"/>
</dbReference>
<dbReference type="Pfam" id="PF00023">
    <property type="entry name" value="Ank"/>
    <property type="match status" value="1"/>
</dbReference>
<dbReference type="OMA" id="CKNGHFS"/>
<evidence type="ECO:0000256" key="4">
    <source>
        <dbReference type="PROSITE-ProRule" id="PRU00023"/>
    </source>
</evidence>
<dbReference type="PROSITE" id="PS50297">
    <property type="entry name" value="ANK_REP_REGION"/>
    <property type="match status" value="9"/>
</dbReference>
<evidence type="ECO:0000256" key="1">
    <source>
        <dbReference type="ARBA" id="ARBA00004906"/>
    </source>
</evidence>
<feature type="repeat" description="ANK" evidence="4">
    <location>
        <begin position="228"/>
        <end position="260"/>
    </location>
</feature>
<feature type="repeat" description="ANK" evidence="4">
    <location>
        <begin position="195"/>
        <end position="223"/>
    </location>
</feature>
<proteinExistence type="predicted"/>
<feature type="repeat" description="ANK" evidence="4">
    <location>
        <begin position="261"/>
        <end position="293"/>
    </location>
</feature>
<dbReference type="PROSITE" id="PS50088">
    <property type="entry name" value="ANK_REPEAT"/>
    <property type="match status" value="9"/>
</dbReference>
<feature type="repeat" description="ANK" evidence="4">
    <location>
        <begin position="162"/>
        <end position="194"/>
    </location>
</feature>
<dbReference type="PANTHER" id="PTHR24198">
    <property type="entry name" value="ANKYRIN REPEAT AND PROTEIN KINASE DOMAIN-CONTAINING PROTEIN"/>
    <property type="match status" value="1"/>
</dbReference>
<comment type="pathway">
    <text evidence="1">Protein modification; protein ubiquitination.</text>
</comment>
<accession>A0A665X690</accession>
<evidence type="ECO:0000259" key="6">
    <source>
        <dbReference type="PROSITE" id="PS50225"/>
    </source>
</evidence>
<keyword evidence="2" id="KW-0677">Repeat</keyword>
<dbReference type="AlphaFoldDB" id="A0A665X690"/>
<dbReference type="SMART" id="SM00969">
    <property type="entry name" value="SOCS_box"/>
    <property type="match status" value="1"/>
</dbReference>
<feature type="compositionally biased region" description="Low complexity" evidence="5">
    <location>
        <begin position="45"/>
        <end position="57"/>
    </location>
</feature>
<dbReference type="Gene3D" id="1.10.750.20">
    <property type="entry name" value="SOCS box"/>
    <property type="match status" value="1"/>
</dbReference>
<feature type="repeat" description="ANK" evidence="4">
    <location>
        <begin position="128"/>
        <end position="160"/>
    </location>
</feature>
<protein>
    <submittedName>
        <fullName evidence="7">Ankyrin repeat and SOCS box containing 2a, tandem duplicate 1</fullName>
    </submittedName>
</protein>
<dbReference type="Pfam" id="PF13637">
    <property type="entry name" value="Ank_4"/>
    <property type="match status" value="1"/>
</dbReference>
<dbReference type="Pfam" id="PF12796">
    <property type="entry name" value="Ank_2"/>
    <property type="match status" value="3"/>
</dbReference>
<dbReference type="InterPro" id="IPR036770">
    <property type="entry name" value="Ankyrin_rpt-contain_sf"/>
</dbReference>
<keyword evidence="3 4" id="KW-0040">ANK repeat</keyword>
<reference evidence="7" key="1">
    <citation type="submission" date="2021-04" db="EMBL/GenBank/DDBJ databases">
        <authorList>
            <consortium name="Wellcome Sanger Institute Data Sharing"/>
        </authorList>
    </citation>
    <scope>NUCLEOTIDE SEQUENCE [LARGE SCALE GENOMIC DNA]</scope>
</reference>
<evidence type="ECO:0000313" key="7">
    <source>
        <dbReference type="Ensembl" id="ENSENLP00000051474.1"/>
    </source>
</evidence>
<dbReference type="InterPro" id="IPR002110">
    <property type="entry name" value="Ankyrin_rpt"/>
</dbReference>
<evidence type="ECO:0000256" key="2">
    <source>
        <dbReference type="ARBA" id="ARBA00022737"/>
    </source>
</evidence>
<feature type="domain" description="SOCS box" evidence="6">
    <location>
        <begin position="569"/>
        <end position="615"/>
    </location>
</feature>
<organism evidence="7 8">
    <name type="scientific">Echeneis naucrates</name>
    <name type="common">Live sharksucker</name>
    <dbReference type="NCBI Taxonomy" id="173247"/>
    <lineage>
        <taxon>Eukaryota</taxon>
        <taxon>Metazoa</taxon>
        <taxon>Chordata</taxon>
        <taxon>Craniata</taxon>
        <taxon>Vertebrata</taxon>
        <taxon>Euteleostomi</taxon>
        <taxon>Actinopterygii</taxon>
        <taxon>Neopterygii</taxon>
        <taxon>Teleostei</taxon>
        <taxon>Neoteleostei</taxon>
        <taxon>Acanthomorphata</taxon>
        <taxon>Carangaria</taxon>
        <taxon>Carangiformes</taxon>
        <taxon>Echeneidae</taxon>
        <taxon>Echeneis</taxon>
    </lineage>
</organism>
<evidence type="ECO:0000256" key="3">
    <source>
        <dbReference type="ARBA" id="ARBA00023043"/>
    </source>
</evidence>
<dbReference type="PANTHER" id="PTHR24198:SF165">
    <property type="entry name" value="ANKYRIN REPEAT-CONTAINING PROTEIN-RELATED"/>
    <property type="match status" value="1"/>
</dbReference>
<dbReference type="Pfam" id="PF07525">
    <property type="entry name" value="SOCS_box"/>
    <property type="match status" value="1"/>
</dbReference>
<dbReference type="SMART" id="SM00248">
    <property type="entry name" value="ANK"/>
    <property type="match status" value="11"/>
</dbReference>
<feature type="repeat" description="ANK" evidence="4">
    <location>
        <begin position="327"/>
        <end position="359"/>
    </location>
</feature>
<feature type="repeat" description="ANK" evidence="4">
    <location>
        <begin position="294"/>
        <end position="326"/>
    </location>
</feature>
<feature type="compositionally biased region" description="Pro residues" evidence="5">
    <location>
        <begin position="68"/>
        <end position="77"/>
    </location>
</feature>
<dbReference type="GO" id="GO:0016567">
    <property type="term" value="P:protein ubiquitination"/>
    <property type="evidence" value="ECO:0007669"/>
    <property type="project" value="UniProtKB-UniPathway"/>
</dbReference>